<dbReference type="Pfam" id="PF00440">
    <property type="entry name" value="TetR_N"/>
    <property type="match status" value="1"/>
</dbReference>
<reference evidence="6" key="1">
    <citation type="submission" date="2020-08" db="EMBL/GenBank/DDBJ databases">
        <title>Whole genome shotgun sequence of Actinocatenispora sera NBRC 101916.</title>
        <authorList>
            <person name="Komaki H."/>
            <person name="Tamura T."/>
        </authorList>
    </citation>
    <scope>NUCLEOTIDE SEQUENCE</scope>
    <source>
        <strain evidence="6">NBRC 101916</strain>
    </source>
</reference>
<keyword evidence="1" id="KW-0805">Transcription regulation</keyword>
<sequence>MGEAVVNTNLPEVGAFDAATSSRAVRAHIVAVAAGLMFDRGVARVGLDRVRRAAGASEAEMVEHFPTKRALVRAVIAWQSDRVIEFNTQAGTVALDSFEALRAWADRHVDMQRALDFVIGFRLGGLAGQLGVCDTETRAELASGFDRWWSVVRSGLAAMQSRGVLVPDAPVESLATALIAAHQGGALLAQVKRDVAPLHHALHGVLDFIESFAAEPMAP</sequence>
<name>A0A810L2H2_9ACTN</name>
<evidence type="ECO:0000256" key="1">
    <source>
        <dbReference type="ARBA" id="ARBA00023015"/>
    </source>
</evidence>
<dbReference type="Gene3D" id="1.10.357.10">
    <property type="entry name" value="Tetracycline Repressor, domain 2"/>
    <property type="match status" value="1"/>
</dbReference>
<evidence type="ECO:0000313" key="6">
    <source>
        <dbReference type="EMBL" id="BCJ28636.1"/>
    </source>
</evidence>
<organism evidence="6 7">
    <name type="scientific">Actinocatenispora sera</name>
    <dbReference type="NCBI Taxonomy" id="390989"/>
    <lineage>
        <taxon>Bacteria</taxon>
        <taxon>Bacillati</taxon>
        <taxon>Actinomycetota</taxon>
        <taxon>Actinomycetes</taxon>
        <taxon>Micromonosporales</taxon>
        <taxon>Micromonosporaceae</taxon>
        <taxon>Actinocatenispora</taxon>
    </lineage>
</organism>
<dbReference type="Pfam" id="PF21993">
    <property type="entry name" value="TetR_C_13_2"/>
    <property type="match status" value="1"/>
</dbReference>
<evidence type="ECO:0000313" key="7">
    <source>
        <dbReference type="Proteomes" id="UP000680750"/>
    </source>
</evidence>
<gene>
    <name evidence="6" type="ORF">Asera_27440</name>
</gene>
<dbReference type="AlphaFoldDB" id="A0A810L2H2"/>
<dbReference type="Proteomes" id="UP000680750">
    <property type="component" value="Chromosome"/>
</dbReference>
<evidence type="ECO:0000256" key="2">
    <source>
        <dbReference type="ARBA" id="ARBA00023125"/>
    </source>
</evidence>
<dbReference type="InterPro" id="IPR001647">
    <property type="entry name" value="HTH_TetR"/>
</dbReference>
<dbReference type="SUPFAM" id="SSF48498">
    <property type="entry name" value="Tetracyclin repressor-like, C-terminal domain"/>
    <property type="match status" value="1"/>
</dbReference>
<dbReference type="OrthoDB" id="3827407at2"/>
<dbReference type="GO" id="GO:0003677">
    <property type="term" value="F:DNA binding"/>
    <property type="evidence" value="ECO:0007669"/>
    <property type="project" value="UniProtKB-UniRule"/>
</dbReference>
<keyword evidence="3" id="KW-0804">Transcription</keyword>
<dbReference type="PROSITE" id="PS50977">
    <property type="entry name" value="HTH_TETR_2"/>
    <property type="match status" value="1"/>
</dbReference>
<dbReference type="PANTHER" id="PTHR47506:SF3">
    <property type="entry name" value="HTH-TYPE TRANSCRIPTIONAL REGULATOR LMRA"/>
    <property type="match status" value="1"/>
</dbReference>
<dbReference type="InterPro" id="IPR009057">
    <property type="entry name" value="Homeodomain-like_sf"/>
</dbReference>
<dbReference type="SUPFAM" id="SSF46689">
    <property type="entry name" value="Homeodomain-like"/>
    <property type="match status" value="1"/>
</dbReference>
<protein>
    <recommendedName>
        <fullName evidence="5">HTH tetR-type domain-containing protein</fullName>
    </recommendedName>
</protein>
<evidence type="ECO:0000256" key="3">
    <source>
        <dbReference type="ARBA" id="ARBA00023163"/>
    </source>
</evidence>
<dbReference type="InterPro" id="IPR036271">
    <property type="entry name" value="Tet_transcr_reg_TetR-rel_C_sf"/>
</dbReference>
<dbReference type="InterPro" id="IPR054156">
    <property type="entry name" value="YxaF_TetR_C"/>
</dbReference>
<feature type="domain" description="HTH tetR-type" evidence="5">
    <location>
        <begin position="23"/>
        <end position="83"/>
    </location>
</feature>
<proteinExistence type="predicted"/>
<feature type="DNA-binding region" description="H-T-H motif" evidence="4">
    <location>
        <begin position="46"/>
        <end position="65"/>
    </location>
</feature>
<dbReference type="KEGG" id="aser:Asera_27440"/>
<evidence type="ECO:0000259" key="5">
    <source>
        <dbReference type="PROSITE" id="PS50977"/>
    </source>
</evidence>
<dbReference type="EMBL" id="AP023354">
    <property type="protein sequence ID" value="BCJ28636.1"/>
    <property type="molecule type" value="Genomic_DNA"/>
</dbReference>
<evidence type="ECO:0000256" key="4">
    <source>
        <dbReference type="PROSITE-ProRule" id="PRU00335"/>
    </source>
</evidence>
<keyword evidence="2 4" id="KW-0238">DNA-binding</keyword>
<accession>A0A810L2H2</accession>
<dbReference type="RefSeq" id="WP_157035181.1">
    <property type="nucleotide sequence ID" value="NZ_AP023354.1"/>
</dbReference>
<keyword evidence="7" id="KW-1185">Reference proteome</keyword>
<dbReference type="PANTHER" id="PTHR47506">
    <property type="entry name" value="TRANSCRIPTIONAL REGULATORY PROTEIN"/>
    <property type="match status" value="1"/>
</dbReference>